<evidence type="ECO:0000313" key="3">
    <source>
        <dbReference type="EMBL" id="MQY03086.1"/>
    </source>
</evidence>
<sequence>MNTFEERLLVELKNVVAERAEMAPSRRPRRNVRRFALAGGLVAAAAAIAVAVPPLLGEEDVAQANPVERRPDGTVVVHLREFTHPEQVEARLRKVGVPAQVNFLPSGKQCKEPRATFLDGRRTEGLFGDETSTPSNEVVIKPGLLKPGQTVVLDVWAKLKGDRVESSIVYPDVAVGQVGPCKPVGHGPVVGDDGVGDGPGSIEEERRRLPY</sequence>
<name>A0A7K0BPT4_9ACTN</name>
<feature type="region of interest" description="Disordered" evidence="1">
    <location>
        <begin position="186"/>
        <end position="211"/>
    </location>
</feature>
<keyword evidence="4" id="KW-1185">Reference proteome</keyword>
<dbReference type="AlphaFoldDB" id="A0A7K0BPT4"/>
<dbReference type="Proteomes" id="UP000487268">
    <property type="component" value="Unassembled WGS sequence"/>
</dbReference>
<dbReference type="RefSeq" id="WP_153531104.1">
    <property type="nucleotide sequence ID" value="NZ_WEGH01000001.1"/>
</dbReference>
<keyword evidence="2" id="KW-0812">Transmembrane</keyword>
<dbReference type="EMBL" id="WEGH01000001">
    <property type="protein sequence ID" value="MQY03086.1"/>
    <property type="molecule type" value="Genomic_DNA"/>
</dbReference>
<evidence type="ECO:0000256" key="1">
    <source>
        <dbReference type="SAM" id="MobiDB-lite"/>
    </source>
</evidence>
<proteinExistence type="predicted"/>
<evidence type="ECO:0000256" key="2">
    <source>
        <dbReference type="SAM" id="Phobius"/>
    </source>
</evidence>
<keyword evidence="2" id="KW-1133">Transmembrane helix</keyword>
<organism evidence="3 4">
    <name type="scientific">Actinomadura macrotermitis</name>
    <dbReference type="NCBI Taxonomy" id="2585200"/>
    <lineage>
        <taxon>Bacteria</taxon>
        <taxon>Bacillati</taxon>
        <taxon>Actinomycetota</taxon>
        <taxon>Actinomycetes</taxon>
        <taxon>Streptosporangiales</taxon>
        <taxon>Thermomonosporaceae</taxon>
        <taxon>Actinomadura</taxon>
    </lineage>
</organism>
<gene>
    <name evidence="3" type="ORF">ACRB68_11240</name>
</gene>
<comment type="caution">
    <text evidence="3">The sequence shown here is derived from an EMBL/GenBank/DDBJ whole genome shotgun (WGS) entry which is preliminary data.</text>
</comment>
<feature type="transmembrane region" description="Helical" evidence="2">
    <location>
        <begin position="35"/>
        <end position="56"/>
    </location>
</feature>
<accession>A0A7K0BPT4</accession>
<protein>
    <submittedName>
        <fullName evidence="3">Uncharacterized protein</fullName>
    </submittedName>
</protein>
<keyword evidence="2" id="KW-0472">Membrane</keyword>
<evidence type="ECO:0000313" key="4">
    <source>
        <dbReference type="Proteomes" id="UP000487268"/>
    </source>
</evidence>
<dbReference type="OrthoDB" id="3699588at2"/>
<reference evidence="3 4" key="1">
    <citation type="submission" date="2019-10" db="EMBL/GenBank/DDBJ databases">
        <title>Actinomadura rubteroloni sp. nov. and Actinomadura macrotermitis sp. nov., isolated from the gut of fungus growing-termite Macrotermes natalensis.</title>
        <authorList>
            <person name="Benndorf R."/>
            <person name="Martin K."/>
            <person name="Kuefner M."/>
            <person name="De Beer W."/>
            <person name="Kaster A.-K."/>
            <person name="Vollmers J."/>
            <person name="Poulsen M."/>
            <person name="Beemelmanns C."/>
        </authorList>
    </citation>
    <scope>NUCLEOTIDE SEQUENCE [LARGE SCALE GENOMIC DNA]</scope>
    <source>
        <strain evidence="3 4">RB68</strain>
    </source>
</reference>